<dbReference type="Proteomes" id="UP000054279">
    <property type="component" value="Unassembled WGS sequence"/>
</dbReference>
<proteinExistence type="predicted"/>
<evidence type="ECO:0000259" key="2">
    <source>
        <dbReference type="Pfam" id="PF20151"/>
    </source>
</evidence>
<reference evidence="3 4" key="1">
    <citation type="submission" date="2014-06" db="EMBL/GenBank/DDBJ databases">
        <title>Evolutionary Origins and Diversification of the Mycorrhizal Mutualists.</title>
        <authorList>
            <consortium name="DOE Joint Genome Institute"/>
            <consortium name="Mycorrhizal Genomics Consortium"/>
            <person name="Kohler A."/>
            <person name="Kuo A."/>
            <person name="Nagy L.G."/>
            <person name="Floudas D."/>
            <person name="Copeland A."/>
            <person name="Barry K.W."/>
            <person name="Cichocki N."/>
            <person name="Veneault-Fourrey C."/>
            <person name="LaButti K."/>
            <person name="Lindquist E.A."/>
            <person name="Lipzen A."/>
            <person name="Lundell T."/>
            <person name="Morin E."/>
            <person name="Murat C."/>
            <person name="Riley R."/>
            <person name="Ohm R."/>
            <person name="Sun H."/>
            <person name="Tunlid A."/>
            <person name="Henrissat B."/>
            <person name="Grigoriev I.V."/>
            <person name="Hibbett D.S."/>
            <person name="Martin F."/>
        </authorList>
    </citation>
    <scope>NUCLEOTIDE SEQUENCE [LARGE SCALE GENOMIC DNA]</scope>
    <source>
        <strain evidence="3 4">SS14</strain>
    </source>
</reference>
<dbReference type="Pfam" id="PF20151">
    <property type="entry name" value="DUF6533"/>
    <property type="match status" value="1"/>
</dbReference>
<gene>
    <name evidence="3" type="ORF">M422DRAFT_53383</name>
</gene>
<dbReference type="OrthoDB" id="3349377at2759"/>
<dbReference type="AlphaFoldDB" id="A0A0C9V1M2"/>
<keyword evidence="1" id="KW-0812">Transmembrane</keyword>
<accession>A0A0C9V1M2</accession>
<dbReference type="EMBL" id="KN837242">
    <property type="protein sequence ID" value="KIJ31456.1"/>
    <property type="molecule type" value="Genomic_DNA"/>
</dbReference>
<keyword evidence="1" id="KW-0472">Membrane</keyword>
<feature type="domain" description="DUF6533" evidence="2">
    <location>
        <begin position="18"/>
        <end position="44"/>
    </location>
</feature>
<dbReference type="InterPro" id="IPR045340">
    <property type="entry name" value="DUF6533"/>
</dbReference>
<keyword evidence="1" id="KW-1133">Transmembrane helix</keyword>
<feature type="transmembrane region" description="Helical" evidence="1">
    <location>
        <begin position="12"/>
        <end position="29"/>
    </location>
</feature>
<evidence type="ECO:0000256" key="1">
    <source>
        <dbReference type="SAM" id="Phobius"/>
    </source>
</evidence>
<feature type="transmembrane region" description="Helical" evidence="1">
    <location>
        <begin position="169"/>
        <end position="188"/>
    </location>
</feature>
<dbReference type="HOGENOM" id="CLU_035509_15_2_1"/>
<name>A0A0C9V1M2_SPHS4</name>
<protein>
    <recommendedName>
        <fullName evidence="2">DUF6533 domain-containing protein</fullName>
    </recommendedName>
</protein>
<feature type="transmembrane region" description="Helical" evidence="1">
    <location>
        <begin position="83"/>
        <end position="102"/>
    </location>
</feature>
<feature type="transmembrane region" description="Helical" evidence="1">
    <location>
        <begin position="114"/>
        <end position="136"/>
    </location>
</feature>
<evidence type="ECO:0000313" key="4">
    <source>
        <dbReference type="Proteomes" id="UP000054279"/>
    </source>
</evidence>
<evidence type="ECO:0000313" key="3">
    <source>
        <dbReference type="EMBL" id="KIJ31456.1"/>
    </source>
</evidence>
<organism evidence="3 4">
    <name type="scientific">Sphaerobolus stellatus (strain SS14)</name>
    <dbReference type="NCBI Taxonomy" id="990650"/>
    <lineage>
        <taxon>Eukaryota</taxon>
        <taxon>Fungi</taxon>
        <taxon>Dikarya</taxon>
        <taxon>Basidiomycota</taxon>
        <taxon>Agaricomycotina</taxon>
        <taxon>Agaricomycetes</taxon>
        <taxon>Phallomycetidae</taxon>
        <taxon>Geastrales</taxon>
        <taxon>Sphaerobolaceae</taxon>
        <taxon>Sphaerobolus</taxon>
    </lineage>
</organism>
<keyword evidence="4" id="KW-1185">Reference proteome</keyword>
<sequence>MTLDIDRLFSGNFAFHCSVTASLAFLLYDHIITLDSEVRKLFMRFFLVSKKVHCLTVWFSSTLKPKFDHTNIDHDGYSSCGSFFYASGAGDIGSFAVAEVILQTRIYAMYDCNIKIAFLTGSLFIIEKAVSLLLLYRQFFKGVDINPELPRLLGCSGIVGGHSLQNTLAWLPVVVFESVMIGMTLYKAYQLYEDGTRQPLLRLIIRDRVFSTVIMNFFISLWAPYYLIAFGLGWLSAVPCVVGSRLLLHMHEQAFGRQLTFPELQTHGELHGPDSRDSGIYE</sequence>